<dbReference type="PANTHER" id="PTHR10165">
    <property type="entry name" value="LIPID PHOSPHATE PHOSPHATASE"/>
    <property type="match status" value="1"/>
</dbReference>
<dbReference type="GO" id="GO:0007165">
    <property type="term" value="P:signal transduction"/>
    <property type="evidence" value="ECO:0007669"/>
    <property type="project" value="TreeGrafter"/>
</dbReference>
<dbReference type="GO" id="GO:0005886">
    <property type="term" value="C:plasma membrane"/>
    <property type="evidence" value="ECO:0007669"/>
    <property type="project" value="TreeGrafter"/>
</dbReference>
<comment type="similarity">
    <text evidence="2">Belongs to the PA-phosphatase related phosphoesterase family.</text>
</comment>
<dbReference type="InterPro" id="IPR000326">
    <property type="entry name" value="PAP2/HPO"/>
</dbReference>
<dbReference type="SUPFAM" id="SSF48317">
    <property type="entry name" value="Acid phosphatase/Vanadium-dependent haloperoxidase"/>
    <property type="match status" value="1"/>
</dbReference>
<keyword evidence="5 7" id="KW-0472">Membrane</keyword>
<sequence length="309" mass="33172">MHTGEGGFHPPSPSPWSPAPRELQVTVRGPSTQIDQCPGLGWRPRKTLVALDIACLLMAAVPFLLCELGLVPPVRRGFYCNDSSIRYPLMAAETVSDGALVSIGLLLSATAIALGESYRVRRQGLGPQAYAPALYKELGAFLFGCTVGQSLTNVAKVAVGRLRPHFLAVCCPDMALVDCSRGYVEAYICTASPSEEKEARKSFYSGHASFAMYTMTYLVLYMQAQGAGRRAPRALLQATLLLLALGTGLTRVAEHRHHPADVAAGLLQGILVATWAAFHISGMFQPQRLAPQQLPPCSDSPTTIGHTHC</sequence>
<feature type="domain" description="Phosphatidic acid phosphatase type 2/haloperoxidase" evidence="8">
    <location>
        <begin position="138"/>
        <end position="277"/>
    </location>
</feature>
<evidence type="ECO:0000256" key="4">
    <source>
        <dbReference type="ARBA" id="ARBA00022989"/>
    </source>
</evidence>
<proteinExistence type="inferred from homology"/>
<evidence type="ECO:0000259" key="8">
    <source>
        <dbReference type="SMART" id="SM00014"/>
    </source>
</evidence>
<keyword evidence="3 7" id="KW-0812">Transmembrane</keyword>
<feature type="transmembrane region" description="Helical" evidence="7">
    <location>
        <begin position="265"/>
        <end position="284"/>
    </location>
</feature>
<accession>A0A1U8D233</accession>
<dbReference type="InterPro" id="IPR036938">
    <property type="entry name" value="PAP2/HPO_sf"/>
</dbReference>
<evidence type="ECO:0000256" key="2">
    <source>
        <dbReference type="ARBA" id="ARBA00008816"/>
    </source>
</evidence>
<reference evidence="10" key="1">
    <citation type="submission" date="2025-08" db="UniProtKB">
        <authorList>
            <consortium name="RefSeq"/>
        </authorList>
    </citation>
    <scope>IDENTIFICATION</scope>
</reference>
<dbReference type="GO" id="GO:0006644">
    <property type="term" value="P:phospholipid metabolic process"/>
    <property type="evidence" value="ECO:0007669"/>
    <property type="project" value="InterPro"/>
</dbReference>
<dbReference type="eggNOG" id="KOG3030">
    <property type="taxonomic scope" value="Eukaryota"/>
</dbReference>
<dbReference type="GO" id="GO:0046839">
    <property type="term" value="P:phospholipid dephosphorylation"/>
    <property type="evidence" value="ECO:0007669"/>
    <property type="project" value="TreeGrafter"/>
</dbReference>
<dbReference type="AlphaFoldDB" id="A0A1U8D233"/>
<dbReference type="PANTHER" id="PTHR10165:SF94">
    <property type="entry name" value="PHOSPHATIDIC ACID PHOSPHATASE TYPE 2D"/>
    <property type="match status" value="1"/>
</dbReference>
<dbReference type="InterPro" id="IPR043216">
    <property type="entry name" value="PAP-like"/>
</dbReference>
<evidence type="ECO:0000256" key="5">
    <source>
        <dbReference type="ARBA" id="ARBA00023136"/>
    </source>
</evidence>
<dbReference type="Gene3D" id="1.20.144.10">
    <property type="entry name" value="Phosphatidic acid phosphatase type 2/haloperoxidase"/>
    <property type="match status" value="1"/>
</dbReference>
<dbReference type="GO" id="GO:0008195">
    <property type="term" value="F:phosphatidate phosphatase activity"/>
    <property type="evidence" value="ECO:0007669"/>
    <property type="project" value="TreeGrafter"/>
</dbReference>
<organism evidence="9 10">
    <name type="scientific">Alligator sinensis</name>
    <name type="common">Chinese alligator</name>
    <dbReference type="NCBI Taxonomy" id="38654"/>
    <lineage>
        <taxon>Eukaryota</taxon>
        <taxon>Metazoa</taxon>
        <taxon>Chordata</taxon>
        <taxon>Craniata</taxon>
        <taxon>Vertebrata</taxon>
        <taxon>Euteleostomi</taxon>
        <taxon>Archelosauria</taxon>
        <taxon>Archosauria</taxon>
        <taxon>Crocodylia</taxon>
        <taxon>Alligatoridae</taxon>
        <taxon>Alligatorinae</taxon>
        <taxon>Alligator</taxon>
    </lineage>
</organism>
<dbReference type="Pfam" id="PF01569">
    <property type="entry name" value="PAP2"/>
    <property type="match status" value="1"/>
</dbReference>
<feature type="region of interest" description="Disordered" evidence="6">
    <location>
        <begin position="1"/>
        <end position="22"/>
    </location>
</feature>
<feature type="transmembrane region" description="Helical" evidence="7">
    <location>
        <begin position="203"/>
        <end position="222"/>
    </location>
</feature>
<evidence type="ECO:0000313" key="10">
    <source>
        <dbReference type="RefSeq" id="XP_014375312.1"/>
    </source>
</evidence>
<evidence type="ECO:0000313" key="9">
    <source>
        <dbReference type="Proteomes" id="UP000189705"/>
    </source>
</evidence>
<dbReference type="Proteomes" id="UP000189705">
    <property type="component" value="Unplaced"/>
</dbReference>
<evidence type="ECO:0000256" key="3">
    <source>
        <dbReference type="ARBA" id="ARBA00022692"/>
    </source>
</evidence>
<evidence type="ECO:0000256" key="6">
    <source>
        <dbReference type="SAM" id="MobiDB-lite"/>
    </source>
</evidence>
<evidence type="ECO:0000256" key="1">
    <source>
        <dbReference type="ARBA" id="ARBA00004141"/>
    </source>
</evidence>
<gene>
    <name evidence="10" type="primary">LOC102383543</name>
</gene>
<dbReference type="GeneID" id="102383543"/>
<protein>
    <submittedName>
        <fullName evidence="10">Phospholipid phosphatase 3-like isoform X2</fullName>
    </submittedName>
</protein>
<comment type="subcellular location">
    <subcellularLocation>
        <location evidence="1">Membrane</location>
        <topology evidence="1">Multi-pass membrane protein</topology>
    </subcellularLocation>
</comment>
<evidence type="ECO:0000256" key="7">
    <source>
        <dbReference type="SAM" id="Phobius"/>
    </source>
</evidence>
<feature type="transmembrane region" description="Helical" evidence="7">
    <location>
        <begin position="234"/>
        <end position="253"/>
    </location>
</feature>
<dbReference type="SMART" id="SM00014">
    <property type="entry name" value="acidPPc"/>
    <property type="match status" value="1"/>
</dbReference>
<name>A0A1U8D233_ALLSI</name>
<keyword evidence="9" id="KW-1185">Reference proteome</keyword>
<feature type="transmembrane region" description="Helical" evidence="7">
    <location>
        <begin position="48"/>
        <end position="70"/>
    </location>
</feature>
<dbReference type="RefSeq" id="XP_014375312.1">
    <property type="nucleotide sequence ID" value="XM_014519826.2"/>
</dbReference>
<keyword evidence="4 7" id="KW-1133">Transmembrane helix</keyword>